<dbReference type="STRING" id="1666911.HLUCCA11_21430"/>
<name>A0A0P8D8N2_9CYAN</name>
<comment type="caution">
    <text evidence="1">The sequence shown here is derived from an EMBL/GenBank/DDBJ whole genome shotgun (WGS) entry which is preliminary data.</text>
</comment>
<gene>
    <name evidence="1" type="ORF">HLUCCA11_21430</name>
</gene>
<reference evidence="1 2" key="1">
    <citation type="submission" date="2015-09" db="EMBL/GenBank/DDBJ databases">
        <title>Identification and resolution of microdiversity through metagenomic sequencing of parallel consortia.</title>
        <authorList>
            <person name="Nelson W.C."/>
            <person name="Romine M.F."/>
            <person name="Lindemann S.R."/>
        </authorList>
    </citation>
    <scope>NUCLEOTIDE SEQUENCE [LARGE SCALE GENOMIC DNA]</scope>
    <source>
        <strain evidence="1">Ana</strain>
    </source>
</reference>
<protein>
    <submittedName>
        <fullName evidence="1">Uncharacterized protein</fullName>
    </submittedName>
</protein>
<evidence type="ECO:0000313" key="1">
    <source>
        <dbReference type="EMBL" id="KPQ32456.1"/>
    </source>
</evidence>
<organism evidence="1 2">
    <name type="scientific">Phormidesmis priestleyi Ana</name>
    <dbReference type="NCBI Taxonomy" id="1666911"/>
    <lineage>
        <taxon>Bacteria</taxon>
        <taxon>Bacillati</taxon>
        <taxon>Cyanobacteriota</taxon>
        <taxon>Cyanophyceae</taxon>
        <taxon>Leptolyngbyales</taxon>
        <taxon>Leptolyngbyaceae</taxon>
        <taxon>Phormidesmis</taxon>
    </lineage>
</organism>
<dbReference type="Proteomes" id="UP000050465">
    <property type="component" value="Unassembled WGS sequence"/>
</dbReference>
<sequence length="185" mass="21374">MKTYKTEDNADLEFTFHSGINWEELDIQGISLPMGMKLVDFVVERDKDLLLVEVKDPSNARATESVRKKYFKKLRDNSILSEDLTPKARDSYTYIHLMMRDEKPIVYIVLLGLDSLDADAQKALLSGFKDRLLANLRKECHLPWKRVHIKDCLIMSLDSWNHTFKDIPVRRVSPSETAVSSSSDR</sequence>
<dbReference type="EMBL" id="LJZR01000056">
    <property type="protein sequence ID" value="KPQ32456.1"/>
    <property type="molecule type" value="Genomic_DNA"/>
</dbReference>
<accession>A0A0P8D8N2</accession>
<dbReference type="AlphaFoldDB" id="A0A0P8D8N2"/>
<evidence type="ECO:0000313" key="2">
    <source>
        <dbReference type="Proteomes" id="UP000050465"/>
    </source>
</evidence>
<proteinExistence type="predicted"/>